<comment type="similarity">
    <text evidence="1">Belongs to the LysR transcriptional regulatory family.</text>
</comment>
<dbReference type="InterPro" id="IPR005119">
    <property type="entry name" value="LysR_subst-bd"/>
</dbReference>
<gene>
    <name evidence="6" type="ORF">KDU71_19580</name>
</gene>
<protein>
    <submittedName>
        <fullName evidence="6">LysR family transcriptional regulator</fullName>
    </submittedName>
</protein>
<dbReference type="PROSITE" id="PS50931">
    <property type="entry name" value="HTH_LYSR"/>
    <property type="match status" value="1"/>
</dbReference>
<dbReference type="PANTHER" id="PTHR30126:SF39">
    <property type="entry name" value="HTH-TYPE TRANSCRIPTIONAL REGULATOR CYSL"/>
    <property type="match status" value="1"/>
</dbReference>
<evidence type="ECO:0000256" key="1">
    <source>
        <dbReference type="ARBA" id="ARBA00009437"/>
    </source>
</evidence>
<dbReference type="Pfam" id="PF00126">
    <property type="entry name" value="HTH_1"/>
    <property type="match status" value="1"/>
</dbReference>
<keyword evidence="7" id="KW-1185">Reference proteome</keyword>
<reference evidence="6" key="1">
    <citation type="journal article" date="2018" name="Int. J. Syst. Evol. Microbiol.">
        <title>Carboxylicivirga sediminis sp. nov., isolated from coastal sediment.</title>
        <authorList>
            <person name="Wang F.Q."/>
            <person name="Ren L.H."/>
            <person name="Zou R.J."/>
            <person name="Sun Y.Z."/>
            <person name="Liu X.J."/>
            <person name="Jiang F."/>
            <person name="Liu L.J."/>
        </authorList>
    </citation>
    <scope>NUCLEOTIDE SEQUENCE</scope>
    <source>
        <strain evidence="6">JR1</strain>
    </source>
</reference>
<evidence type="ECO:0000313" key="6">
    <source>
        <dbReference type="EMBL" id="MBR8537782.1"/>
    </source>
</evidence>
<organism evidence="6 7">
    <name type="scientific">Carboxylicivirga sediminis</name>
    <dbReference type="NCBI Taxonomy" id="2006564"/>
    <lineage>
        <taxon>Bacteria</taxon>
        <taxon>Pseudomonadati</taxon>
        <taxon>Bacteroidota</taxon>
        <taxon>Bacteroidia</taxon>
        <taxon>Marinilabiliales</taxon>
        <taxon>Marinilabiliaceae</taxon>
        <taxon>Carboxylicivirga</taxon>
    </lineage>
</organism>
<dbReference type="AlphaFoldDB" id="A0A941F7B0"/>
<evidence type="ECO:0000256" key="4">
    <source>
        <dbReference type="ARBA" id="ARBA00023163"/>
    </source>
</evidence>
<dbReference type="InterPro" id="IPR000847">
    <property type="entry name" value="LysR_HTH_N"/>
</dbReference>
<dbReference type="GO" id="GO:0003700">
    <property type="term" value="F:DNA-binding transcription factor activity"/>
    <property type="evidence" value="ECO:0007669"/>
    <property type="project" value="InterPro"/>
</dbReference>
<evidence type="ECO:0000256" key="2">
    <source>
        <dbReference type="ARBA" id="ARBA00023015"/>
    </source>
</evidence>
<dbReference type="InterPro" id="IPR036390">
    <property type="entry name" value="WH_DNA-bd_sf"/>
</dbReference>
<dbReference type="FunFam" id="1.10.10.10:FF:000001">
    <property type="entry name" value="LysR family transcriptional regulator"/>
    <property type="match status" value="1"/>
</dbReference>
<dbReference type="GO" id="GO:0000976">
    <property type="term" value="F:transcription cis-regulatory region binding"/>
    <property type="evidence" value="ECO:0007669"/>
    <property type="project" value="TreeGrafter"/>
</dbReference>
<accession>A0A941F7B0</accession>
<keyword evidence="4" id="KW-0804">Transcription</keyword>
<dbReference type="RefSeq" id="WP_212192807.1">
    <property type="nucleotide sequence ID" value="NZ_JAGTAR010000040.1"/>
</dbReference>
<dbReference type="PRINTS" id="PR00039">
    <property type="entry name" value="HTHLYSR"/>
</dbReference>
<dbReference type="Proteomes" id="UP000679220">
    <property type="component" value="Unassembled WGS sequence"/>
</dbReference>
<dbReference type="Gene3D" id="1.10.10.10">
    <property type="entry name" value="Winged helix-like DNA-binding domain superfamily/Winged helix DNA-binding domain"/>
    <property type="match status" value="1"/>
</dbReference>
<proteinExistence type="inferred from homology"/>
<dbReference type="Pfam" id="PF03466">
    <property type="entry name" value="LysR_substrate"/>
    <property type="match status" value="1"/>
</dbReference>
<evidence type="ECO:0000259" key="5">
    <source>
        <dbReference type="PROSITE" id="PS50931"/>
    </source>
</evidence>
<dbReference type="EMBL" id="JAGTAR010000040">
    <property type="protein sequence ID" value="MBR8537782.1"/>
    <property type="molecule type" value="Genomic_DNA"/>
</dbReference>
<sequence length="295" mass="33532">MDYRDQVFIAVAEHLSFSKAAEDLNISQPAVTKHIKELENRYDINLFERKGNKIYLTRAGKKVYNAFKQIATQYRELDFEVSQMHDTVAGEFIIGASSTISQYVIPQVIASFHKRYPKIQIHLVNGNSFDMEKLLLNNQVDLALVENQGSQAGIGYQSFMNDELIVVTGANSVYGKRKTISKEDLMRFPIVLREQGSGTLEVIKKAFSGQSIPFDNLNTFIHLGSTESIKNFLLDFDGIAIISEKAALTELYMKSLVKLTVNDFTIPRTFRIAFKLGHKSRLVELFENFLCSYNF</sequence>
<dbReference type="SUPFAM" id="SSF46785">
    <property type="entry name" value="Winged helix' DNA-binding domain"/>
    <property type="match status" value="1"/>
</dbReference>
<evidence type="ECO:0000313" key="7">
    <source>
        <dbReference type="Proteomes" id="UP000679220"/>
    </source>
</evidence>
<feature type="domain" description="HTH lysR-type" evidence="5">
    <location>
        <begin position="1"/>
        <end position="57"/>
    </location>
</feature>
<dbReference type="SUPFAM" id="SSF53850">
    <property type="entry name" value="Periplasmic binding protein-like II"/>
    <property type="match status" value="1"/>
</dbReference>
<dbReference type="Gene3D" id="3.40.190.290">
    <property type="match status" value="1"/>
</dbReference>
<comment type="caution">
    <text evidence="6">The sequence shown here is derived from an EMBL/GenBank/DDBJ whole genome shotgun (WGS) entry which is preliminary data.</text>
</comment>
<keyword evidence="3" id="KW-0238">DNA-binding</keyword>
<name>A0A941F7B0_9BACT</name>
<dbReference type="InterPro" id="IPR036388">
    <property type="entry name" value="WH-like_DNA-bd_sf"/>
</dbReference>
<reference evidence="6" key="2">
    <citation type="submission" date="2021-04" db="EMBL/GenBank/DDBJ databases">
        <authorList>
            <person name="Zhang T."/>
            <person name="Zhang Y."/>
            <person name="Lu D."/>
            <person name="Zuo D."/>
            <person name="Du Z."/>
        </authorList>
    </citation>
    <scope>NUCLEOTIDE SEQUENCE</scope>
    <source>
        <strain evidence="6">JR1</strain>
    </source>
</reference>
<keyword evidence="2" id="KW-0805">Transcription regulation</keyword>
<dbReference type="PANTHER" id="PTHR30126">
    <property type="entry name" value="HTH-TYPE TRANSCRIPTIONAL REGULATOR"/>
    <property type="match status" value="1"/>
</dbReference>
<evidence type="ECO:0000256" key="3">
    <source>
        <dbReference type="ARBA" id="ARBA00023125"/>
    </source>
</evidence>